<organism evidence="1">
    <name type="scientific">Arundo donax</name>
    <name type="common">Giant reed</name>
    <name type="synonym">Donax arundinaceus</name>
    <dbReference type="NCBI Taxonomy" id="35708"/>
    <lineage>
        <taxon>Eukaryota</taxon>
        <taxon>Viridiplantae</taxon>
        <taxon>Streptophyta</taxon>
        <taxon>Embryophyta</taxon>
        <taxon>Tracheophyta</taxon>
        <taxon>Spermatophyta</taxon>
        <taxon>Magnoliopsida</taxon>
        <taxon>Liliopsida</taxon>
        <taxon>Poales</taxon>
        <taxon>Poaceae</taxon>
        <taxon>PACMAD clade</taxon>
        <taxon>Arundinoideae</taxon>
        <taxon>Arundineae</taxon>
        <taxon>Arundo</taxon>
    </lineage>
</organism>
<accession>A0A0A9AAP9</accession>
<name>A0A0A9AAP9_ARUDO</name>
<dbReference type="EMBL" id="GBRH01249759">
    <property type="protein sequence ID" value="JAD48136.1"/>
    <property type="molecule type" value="Transcribed_RNA"/>
</dbReference>
<reference evidence="1" key="2">
    <citation type="journal article" date="2015" name="Data Brief">
        <title>Shoot transcriptome of the giant reed, Arundo donax.</title>
        <authorList>
            <person name="Barrero R.A."/>
            <person name="Guerrero F.D."/>
            <person name="Moolhuijzen P."/>
            <person name="Goolsby J.A."/>
            <person name="Tidwell J."/>
            <person name="Bellgard S.E."/>
            <person name="Bellgard M.I."/>
        </authorList>
    </citation>
    <scope>NUCLEOTIDE SEQUENCE</scope>
    <source>
        <tissue evidence="1">Shoot tissue taken approximately 20 cm above the soil surface</tissue>
    </source>
</reference>
<dbReference type="AlphaFoldDB" id="A0A0A9AAP9"/>
<evidence type="ECO:0000313" key="1">
    <source>
        <dbReference type="EMBL" id="JAD48136.1"/>
    </source>
</evidence>
<reference evidence="1" key="1">
    <citation type="submission" date="2014-09" db="EMBL/GenBank/DDBJ databases">
        <authorList>
            <person name="Magalhaes I.L.F."/>
            <person name="Oliveira U."/>
            <person name="Santos F.R."/>
            <person name="Vidigal T.H.D.A."/>
            <person name="Brescovit A.D."/>
            <person name="Santos A.J."/>
        </authorList>
    </citation>
    <scope>NUCLEOTIDE SEQUENCE</scope>
    <source>
        <tissue evidence="1">Shoot tissue taken approximately 20 cm above the soil surface</tissue>
    </source>
</reference>
<sequence>MKKPARASPLPSGSLPAPWWLQLGDKTVGVGLR</sequence>
<proteinExistence type="predicted"/>
<protein>
    <submittedName>
        <fullName evidence="1">Uncharacterized protein</fullName>
    </submittedName>
</protein>